<reference evidence="3" key="1">
    <citation type="submission" date="2021-03" db="EMBL/GenBank/DDBJ databases">
        <title>Whole genome shotgun sequence of Actinoplanes auranticolor NBRC 12245.</title>
        <authorList>
            <person name="Komaki H."/>
            <person name="Tamura T."/>
        </authorList>
    </citation>
    <scope>NUCLEOTIDE SEQUENCE</scope>
    <source>
        <strain evidence="3">NBRC 12245</strain>
    </source>
</reference>
<evidence type="ECO:0000256" key="1">
    <source>
        <dbReference type="SAM" id="MobiDB-lite"/>
    </source>
</evidence>
<dbReference type="SUPFAM" id="SSF52091">
    <property type="entry name" value="SpoIIaa-like"/>
    <property type="match status" value="1"/>
</dbReference>
<dbReference type="AlphaFoldDB" id="A0A919SFX0"/>
<proteinExistence type="predicted"/>
<protein>
    <recommendedName>
        <fullName evidence="2">STAS domain-containing protein</fullName>
    </recommendedName>
</protein>
<dbReference type="Gene3D" id="3.30.750.24">
    <property type="entry name" value="STAS domain"/>
    <property type="match status" value="1"/>
</dbReference>
<feature type="region of interest" description="Disordered" evidence="1">
    <location>
        <begin position="123"/>
        <end position="147"/>
    </location>
</feature>
<organism evidence="3 4">
    <name type="scientific">Actinoplanes auranticolor</name>
    <dbReference type="NCBI Taxonomy" id="47988"/>
    <lineage>
        <taxon>Bacteria</taxon>
        <taxon>Bacillati</taxon>
        <taxon>Actinomycetota</taxon>
        <taxon>Actinomycetes</taxon>
        <taxon>Micromonosporales</taxon>
        <taxon>Micromonosporaceae</taxon>
        <taxon>Actinoplanes</taxon>
    </lineage>
</organism>
<name>A0A919SFX0_9ACTN</name>
<accession>A0A919SFX0</accession>
<dbReference type="InterPro" id="IPR036513">
    <property type="entry name" value="STAS_dom_sf"/>
</dbReference>
<comment type="caution">
    <text evidence="3">The sequence shown here is derived from an EMBL/GenBank/DDBJ whole genome shotgun (WGS) entry which is preliminary data.</text>
</comment>
<dbReference type="EMBL" id="BOQL01000038">
    <property type="protein sequence ID" value="GIM71940.1"/>
    <property type="molecule type" value="Genomic_DNA"/>
</dbReference>
<dbReference type="Proteomes" id="UP000681340">
    <property type="component" value="Unassembled WGS sequence"/>
</dbReference>
<gene>
    <name evidence="3" type="ORF">Aau02nite_48480</name>
</gene>
<evidence type="ECO:0000313" key="4">
    <source>
        <dbReference type="Proteomes" id="UP000681340"/>
    </source>
</evidence>
<keyword evidence="4" id="KW-1185">Reference proteome</keyword>
<sequence>MMTVVATNHDKQQGATGAADVTVCGMAGATLIRVVGNLGVDVVPALRTALETSFRRHSWVIMDLDLVTAVDRIALNTLVTGGFAARRRGGALLLVAKHAVVGSALETARMGHALRRFPTVPQAMSAVPPEESSRTGTIRQRGSAGCR</sequence>
<feature type="domain" description="STAS" evidence="2">
    <location>
        <begin position="19"/>
        <end position="127"/>
    </location>
</feature>
<evidence type="ECO:0000313" key="3">
    <source>
        <dbReference type="EMBL" id="GIM71940.1"/>
    </source>
</evidence>
<dbReference type="InterPro" id="IPR002645">
    <property type="entry name" value="STAS_dom"/>
</dbReference>
<dbReference type="PROSITE" id="PS50801">
    <property type="entry name" value="STAS"/>
    <property type="match status" value="1"/>
</dbReference>
<evidence type="ECO:0000259" key="2">
    <source>
        <dbReference type="PROSITE" id="PS50801"/>
    </source>
</evidence>